<dbReference type="PROSITE" id="PS50878">
    <property type="entry name" value="RT_POL"/>
    <property type="match status" value="1"/>
</dbReference>
<dbReference type="PANTHER" id="PTHR19446">
    <property type="entry name" value="REVERSE TRANSCRIPTASES"/>
    <property type="match status" value="1"/>
</dbReference>
<reference evidence="2" key="3">
    <citation type="submission" date="2025-08" db="UniProtKB">
        <authorList>
            <consortium name="Ensembl"/>
        </authorList>
    </citation>
    <scope>IDENTIFICATION</scope>
</reference>
<evidence type="ECO:0000259" key="1">
    <source>
        <dbReference type="PROSITE" id="PS50878"/>
    </source>
</evidence>
<reference evidence="3" key="2">
    <citation type="submission" date="2023-03" db="EMBL/GenBank/DDBJ databases">
        <authorList>
            <consortium name="Wellcome Sanger Institute Data Sharing"/>
        </authorList>
    </citation>
    <scope>NUCLEOTIDE SEQUENCE [LARGE SCALE GENOMIC DNA]</scope>
</reference>
<feature type="domain" description="Reverse transcriptase" evidence="1">
    <location>
        <begin position="286"/>
        <end position="541"/>
    </location>
</feature>
<organism evidence="2 3">
    <name type="scientific">Astatotilapia calliptera</name>
    <name type="common">Eastern happy</name>
    <name type="synonym">Chromis callipterus</name>
    <dbReference type="NCBI Taxonomy" id="8154"/>
    <lineage>
        <taxon>Eukaryota</taxon>
        <taxon>Metazoa</taxon>
        <taxon>Chordata</taxon>
        <taxon>Craniata</taxon>
        <taxon>Vertebrata</taxon>
        <taxon>Euteleostomi</taxon>
        <taxon>Actinopterygii</taxon>
        <taxon>Neopterygii</taxon>
        <taxon>Teleostei</taxon>
        <taxon>Neoteleostei</taxon>
        <taxon>Acanthomorphata</taxon>
        <taxon>Ovalentaria</taxon>
        <taxon>Cichlomorphae</taxon>
        <taxon>Cichliformes</taxon>
        <taxon>Cichlidae</taxon>
        <taxon>African cichlids</taxon>
        <taxon>Pseudocrenilabrinae</taxon>
        <taxon>Haplochromini</taxon>
        <taxon>Astatotilapia</taxon>
    </lineage>
</organism>
<dbReference type="AlphaFoldDB" id="A0AAX7SUD2"/>
<evidence type="ECO:0000313" key="3">
    <source>
        <dbReference type="Proteomes" id="UP000265100"/>
    </source>
</evidence>
<accession>A0AAX7SUD2</accession>
<reference evidence="2 3" key="1">
    <citation type="submission" date="2018-05" db="EMBL/GenBank/DDBJ databases">
        <authorList>
            <person name="Datahose"/>
        </authorList>
    </citation>
    <scope>NUCLEOTIDE SEQUENCE</scope>
</reference>
<sequence>MTIRYEVTVSDHIPFGFTVNLEQMPATTGNNIATSVKLDWSACSEDDFLAYHSNTDIHLNNISLPKEAILCKDVNCKKALHKHLLCSMYDDIVTALHESGTLLDKQYKHKKPNIRPGWKEHVSMYHDEARIAYKCWAMAGRPKQGPEFEQKKCANARYKYAVRFITKNEQMLRADSLARKMLCNNMADFWKEVKALNNCKPSLPSTVEGVSGADNIAALWRQHYSALFNCIKSDPYEDNFDMSNDTISVRTHEVYEAIHRLSDDKSSGLDHITAEHLKHVALCFTGFMIHGILPDSMLCILLVPVMKDKAAKVSCLDNYRPIALASILSKVLERILFDRVSVFISSLDNQFGFKPKHGTDMCIYALKEIVSLYRAKNSSVLMCFIDASKPFDRVNHRKLFDKLKTRGVPQYIVRILSYWYAHQNMQVKWGSSISAPFGVSNGVRQGGILFPILFNLYVDDLSIQLRACNTGCILGKTLINYLMYADDLVVFSPSSAGLQDLLNVCTEYGVQYDIEYNAAKSAVLICRTKQDKQLNFPLFKLAQKTLEVHKKVKYLPARCL</sequence>
<dbReference type="Proteomes" id="UP000265100">
    <property type="component" value="Chromosome 8"/>
</dbReference>
<dbReference type="InterPro" id="IPR000477">
    <property type="entry name" value="RT_dom"/>
</dbReference>
<name>A0AAX7SUD2_ASTCA</name>
<keyword evidence="3" id="KW-1185">Reference proteome</keyword>
<reference evidence="2" key="4">
    <citation type="submission" date="2025-09" db="UniProtKB">
        <authorList>
            <consortium name="Ensembl"/>
        </authorList>
    </citation>
    <scope>IDENTIFICATION</scope>
</reference>
<dbReference type="Ensembl" id="ENSACLT00000068831.1">
    <property type="protein sequence ID" value="ENSACLP00000048082.1"/>
    <property type="gene ID" value="ENSACLG00000030488.1"/>
</dbReference>
<dbReference type="SUPFAM" id="SSF56672">
    <property type="entry name" value="DNA/RNA polymerases"/>
    <property type="match status" value="1"/>
</dbReference>
<dbReference type="CDD" id="cd01650">
    <property type="entry name" value="RT_nLTR_like"/>
    <property type="match status" value="1"/>
</dbReference>
<dbReference type="Pfam" id="PF00078">
    <property type="entry name" value="RVT_1"/>
    <property type="match status" value="1"/>
</dbReference>
<dbReference type="InterPro" id="IPR043502">
    <property type="entry name" value="DNA/RNA_pol_sf"/>
</dbReference>
<evidence type="ECO:0000313" key="2">
    <source>
        <dbReference type="Ensembl" id="ENSACLP00000048082.1"/>
    </source>
</evidence>
<protein>
    <recommendedName>
        <fullName evidence="1">Reverse transcriptase domain-containing protein</fullName>
    </recommendedName>
</protein>
<dbReference type="GeneTree" id="ENSGT00940000164961"/>
<proteinExistence type="predicted"/>